<evidence type="ECO:0000313" key="11">
    <source>
        <dbReference type="EMBL" id="GAE89067.1"/>
    </source>
</evidence>
<comment type="caution">
    <text evidence="11">The sequence shown here is derived from an EMBL/GenBank/DDBJ whole genome shotgun (WGS) entry which is preliminary data.</text>
</comment>
<dbReference type="GO" id="GO:0005524">
    <property type="term" value="F:ATP binding"/>
    <property type="evidence" value="ECO:0007669"/>
    <property type="project" value="UniProtKB-KW"/>
</dbReference>
<evidence type="ECO:0000256" key="4">
    <source>
        <dbReference type="ARBA" id="ARBA00022741"/>
    </source>
</evidence>
<feature type="region of interest" description="Disordered" evidence="10">
    <location>
        <begin position="1"/>
        <end position="24"/>
    </location>
</feature>
<dbReference type="GO" id="GO:0006436">
    <property type="term" value="P:tryptophanyl-tRNA aminoacylation"/>
    <property type="evidence" value="ECO:0007669"/>
    <property type="project" value="TreeGrafter"/>
</dbReference>
<evidence type="ECO:0000256" key="10">
    <source>
        <dbReference type="SAM" id="MobiDB-lite"/>
    </source>
</evidence>
<evidence type="ECO:0000256" key="1">
    <source>
        <dbReference type="ARBA" id="ARBA00005594"/>
    </source>
</evidence>
<dbReference type="Gene3D" id="1.10.240.10">
    <property type="entry name" value="Tyrosyl-Transfer RNA Synthetase"/>
    <property type="match status" value="1"/>
</dbReference>
<dbReference type="EC" id="6.1.1.2" evidence="2"/>
<protein>
    <recommendedName>
        <fullName evidence="2">tryptophan--tRNA ligase</fullName>
        <ecNumber evidence="2">6.1.1.2</ecNumber>
    </recommendedName>
</protein>
<dbReference type="EMBL" id="BAVR01000029">
    <property type="protein sequence ID" value="GAE89067.1"/>
    <property type="molecule type" value="Genomic_DNA"/>
</dbReference>
<dbReference type="GO" id="GO:0005829">
    <property type="term" value="C:cytosol"/>
    <property type="evidence" value="ECO:0007669"/>
    <property type="project" value="TreeGrafter"/>
</dbReference>
<evidence type="ECO:0000256" key="6">
    <source>
        <dbReference type="ARBA" id="ARBA00022917"/>
    </source>
</evidence>
<dbReference type="Pfam" id="PF00579">
    <property type="entry name" value="tRNA-synt_1b"/>
    <property type="match status" value="1"/>
</dbReference>
<sequence length="148" mass="16570">MTKAKVLPGTDGRKMSKSYGNTIALSDSPDEIRKKVSTMITDPARIRKDDPGHPEVCTVFSFHKVFNENEVTEIEGQCRGGKIGCVQCKKNLANKMVEHLEPIYERRQKLLENPGVVKEILANGNEKAGKVAQKTLEEVRKAMKIDFI</sequence>
<dbReference type="GO" id="GO:0004830">
    <property type="term" value="F:tryptophan-tRNA ligase activity"/>
    <property type="evidence" value="ECO:0007669"/>
    <property type="project" value="UniProtKB-EC"/>
</dbReference>
<name>W4V783_9FIRM</name>
<evidence type="ECO:0000256" key="5">
    <source>
        <dbReference type="ARBA" id="ARBA00022840"/>
    </source>
</evidence>
<evidence type="ECO:0000256" key="3">
    <source>
        <dbReference type="ARBA" id="ARBA00022598"/>
    </source>
</evidence>
<keyword evidence="7 9" id="KW-0030">Aminoacyl-tRNA synthetase</keyword>
<keyword evidence="3 9" id="KW-0436">Ligase</keyword>
<evidence type="ECO:0000256" key="8">
    <source>
        <dbReference type="ARBA" id="ARBA00049929"/>
    </source>
</evidence>
<dbReference type="SUPFAM" id="SSF52374">
    <property type="entry name" value="Nucleotidylyl transferase"/>
    <property type="match status" value="1"/>
</dbReference>
<evidence type="ECO:0000256" key="2">
    <source>
        <dbReference type="ARBA" id="ARBA00013161"/>
    </source>
</evidence>
<accession>W4V783</accession>
<reference evidence="11" key="1">
    <citation type="journal article" date="2014" name="Genome Announc.">
        <title>Draft Genome Sequence of Clostridium straminisolvens Strain JCM 21531T, Isolated from a Cellulose-Degrading Bacterial Community.</title>
        <authorList>
            <person name="Yuki M."/>
            <person name="Oshima K."/>
            <person name="Suda W."/>
            <person name="Sakamoto M."/>
            <person name="Kitamura K."/>
            <person name="Iida T."/>
            <person name="Hattori M."/>
            <person name="Ohkuma M."/>
        </authorList>
    </citation>
    <scope>NUCLEOTIDE SEQUENCE [LARGE SCALE GENOMIC DNA]</scope>
    <source>
        <strain evidence="11">JCM 21531</strain>
    </source>
</reference>
<dbReference type="PANTHER" id="PTHR43766">
    <property type="entry name" value="TRYPTOPHAN--TRNA LIGASE, MITOCHONDRIAL"/>
    <property type="match status" value="1"/>
</dbReference>
<dbReference type="STRING" id="1294263.JCM21531_2559"/>
<dbReference type="Proteomes" id="UP000019109">
    <property type="component" value="Unassembled WGS sequence"/>
</dbReference>
<keyword evidence="4 9" id="KW-0547">Nucleotide-binding</keyword>
<gene>
    <name evidence="11" type="ORF">JCM21531_2559</name>
</gene>
<evidence type="ECO:0000313" key="12">
    <source>
        <dbReference type="Proteomes" id="UP000019109"/>
    </source>
</evidence>
<comment type="catalytic activity">
    <reaction evidence="8">
        <text>tRNA(Trp) + L-tryptophan + ATP = L-tryptophyl-tRNA(Trp) + AMP + diphosphate + H(+)</text>
        <dbReference type="Rhea" id="RHEA:24080"/>
        <dbReference type="Rhea" id="RHEA-COMP:9671"/>
        <dbReference type="Rhea" id="RHEA-COMP:9705"/>
        <dbReference type="ChEBI" id="CHEBI:15378"/>
        <dbReference type="ChEBI" id="CHEBI:30616"/>
        <dbReference type="ChEBI" id="CHEBI:33019"/>
        <dbReference type="ChEBI" id="CHEBI:57912"/>
        <dbReference type="ChEBI" id="CHEBI:78442"/>
        <dbReference type="ChEBI" id="CHEBI:78535"/>
        <dbReference type="ChEBI" id="CHEBI:456215"/>
        <dbReference type="EC" id="6.1.1.2"/>
    </reaction>
</comment>
<dbReference type="InterPro" id="IPR002305">
    <property type="entry name" value="aa-tRNA-synth_Ic"/>
</dbReference>
<dbReference type="InterPro" id="IPR050203">
    <property type="entry name" value="Trp-tRNA_synthetase"/>
</dbReference>
<evidence type="ECO:0000256" key="7">
    <source>
        <dbReference type="ARBA" id="ARBA00023146"/>
    </source>
</evidence>
<dbReference type="FunFam" id="1.10.240.10:FF:000005">
    <property type="entry name" value="Tryptophan--tRNA ligase"/>
    <property type="match status" value="1"/>
</dbReference>
<organism evidence="11 12">
    <name type="scientific">Acetivibrio straminisolvens JCM 21531</name>
    <dbReference type="NCBI Taxonomy" id="1294263"/>
    <lineage>
        <taxon>Bacteria</taxon>
        <taxon>Bacillati</taxon>
        <taxon>Bacillota</taxon>
        <taxon>Clostridia</taxon>
        <taxon>Eubacteriales</taxon>
        <taxon>Oscillospiraceae</taxon>
        <taxon>Acetivibrio</taxon>
    </lineage>
</organism>
<evidence type="ECO:0000256" key="9">
    <source>
        <dbReference type="RuleBase" id="RU363036"/>
    </source>
</evidence>
<keyword evidence="6 9" id="KW-0648">Protein biosynthesis</keyword>
<keyword evidence="5 9" id="KW-0067">ATP-binding</keyword>
<proteinExistence type="inferred from homology"/>
<dbReference type="AlphaFoldDB" id="W4V783"/>
<keyword evidence="12" id="KW-1185">Reference proteome</keyword>
<dbReference type="PANTHER" id="PTHR43766:SF1">
    <property type="entry name" value="TRYPTOPHAN--TRNA LIGASE, MITOCHONDRIAL"/>
    <property type="match status" value="1"/>
</dbReference>
<comment type="similarity">
    <text evidence="1 9">Belongs to the class-I aminoacyl-tRNA synthetase family.</text>
</comment>